<dbReference type="AlphaFoldDB" id="A0A5J5L1L3"/>
<protein>
    <recommendedName>
        <fullName evidence="7">Endolytic murein transglycosylase</fullName>
        <ecNumber evidence="7">4.2.2.29</ecNumber>
    </recommendedName>
    <alternativeName>
        <fullName evidence="7">Peptidoglycan lytic transglycosylase</fullName>
    </alternativeName>
    <alternativeName>
        <fullName evidence="7">Peptidoglycan polymerization terminase</fullName>
    </alternativeName>
</protein>
<feature type="transmembrane region" description="Helical" evidence="7">
    <location>
        <begin position="49"/>
        <end position="74"/>
    </location>
</feature>
<evidence type="ECO:0000256" key="5">
    <source>
        <dbReference type="ARBA" id="ARBA00023239"/>
    </source>
</evidence>
<keyword evidence="5 7" id="KW-0456">Lyase</keyword>
<dbReference type="GO" id="GO:0071555">
    <property type="term" value="P:cell wall organization"/>
    <property type="evidence" value="ECO:0007669"/>
    <property type="project" value="UniProtKB-KW"/>
</dbReference>
<dbReference type="Gene3D" id="3.30.160.60">
    <property type="entry name" value="Classic Zinc Finger"/>
    <property type="match status" value="1"/>
</dbReference>
<dbReference type="EMBL" id="SZWF01000003">
    <property type="protein sequence ID" value="KAA9395095.1"/>
    <property type="molecule type" value="Genomic_DNA"/>
</dbReference>
<dbReference type="InterPro" id="IPR003770">
    <property type="entry name" value="MLTG-like"/>
</dbReference>
<dbReference type="GO" id="GO:0009252">
    <property type="term" value="P:peptidoglycan biosynthetic process"/>
    <property type="evidence" value="ECO:0007669"/>
    <property type="project" value="UniProtKB-UniRule"/>
</dbReference>
<evidence type="ECO:0000256" key="6">
    <source>
        <dbReference type="ARBA" id="ARBA00023316"/>
    </source>
</evidence>
<dbReference type="Pfam" id="PF02618">
    <property type="entry name" value="YceG"/>
    <property type="match status" value="1"/>
</dbReference>
<dbReference type="Proteomes" id="UP000325957">
    <property type="component" value="Unassembled WGS sequence"/>
</dbReference>
<comment type="subcellular location">
    <subcellularLocation>
        <location evidence="7">Cell membrane</location>
        <topology evidence="7">Single-pass membrane protein</topology>
    </subcellularLocation>
</comment>
<dbReference type="NCBIfam" id="TIGR00247">
    <property type="entry name" value="endolytic transglycosylase MltG"/>
    <property type="match status" value="1"/>
</dbReference>
<keyword evidence="1 7" id="KW-1003">Cell membrane</keyword>
<feature type="site" description="Important for catalytic activity" evidence="7">
    <location>
        <position position="259"/>
    </location>
</feature>
<keyword evidence="10" id="KW-1185">Reference proteome</keyword>
<evidence type="ECO:0000256" key="2">
    <source>
        <dbReference type="ARBA" id="ARBA00022692"/>
    </source>
</evidence>
<name>A0A5J5L1L3_9MICC</name>
<evidence type="ECO:0000313" key="10">
    <source>
        <dbReference type="Proteomes" id="UP000325957"/>
    </source>
</evidence>
<evidence type="ECO:0000256" key="3">
    <source>
        <dbReference type="ARBA" id="ARBA00022989"/>
    </source>
</evidence>
<evidence type="ECO:0000256" key="7">
    <source>
        <dbReference type="HAMAP-Rule" id="MF_02065"/>
    </source>
</evidence>
<dbReference type="PANTHER" id="PTHR30518">
    <property type="entry name" value="ENDOLYTIC MUREIN TRANSGLYCOSYLASE"/>
    <property type="match status" value="1"/>
</dbReference>
<dbReference type="GO" id="GO:0005886">
    <property type="term" value="C:plasma membrane"/>
    <property type="evidence" value="ECO:0007669"/>
    <property type="project" value="UniProtKB-SubCell"/>
</dbReference>
<accession>A0A5J5L1L3</accession>
<evidence type="ECO:0000256" key="4">
    <source>
        <dbReference type="ARBA" id="ARBA00023136"/>
    </source>
</evidence>
<keyword evidence="3 7" id="KW-1133">Transmembrane helix</keyword>
<dbReference type="PANTHER" id="PTHR30518:SF2">
    <property type="entry name" value="ENDOLYTIC MUREIN TRANSGLYCOSYLASE"/>
    <property type="match status" value="1"/>
</dbReference>
<evidence type="ECO:0000313" key="9">
    <source>
        <dbReference type="EMBL" id="KAA9395095.1"/>
    </source>
</evidence>
<comment type="catalytic activity">
    <reaction evidence="7">
        <text>a peptidoglycan chain = a peptidoglycan chain with N-acetyl-1,6-anhydromuramyl-[peptide] at the reducing end + a peptidoglycan chain with N-acetylglucosamine at the non-reducing end.</text>
        <dbReference type="EC" id="4.2.2.29"/>
    </reaction>
</comment>
<comment type="function">
    <text evidence="7">Functions as a peptidoglycan terminase that cleaves nascent peptidoglycan strands endolytically to terminate their elongation.</text>
</comment>
<comment type="similarity">
    <text evidence="7">Belongs to the transglycosylase MltG family.</text>
</comment>
<dbReference type="RefSeq" id="WP_158033019.1">
    <property type="nucleotide sequence ID" value="NZ_ML708612.1"/>
</dbReference>
<dbReference type="OrthoDB" id="9814591at2"/>
<comment type="caution">
    <text evidence="9">The sequence shown here is derived from an EMBL/GenBank/DDBJ whole genome shotgun (WGS) entry which is preliminary data.</text>
</comment>
<dbReference type="HAMAP" id="MF_02065">
    <property type="entry name" value="MltG"/>
    <property type="match status" value="1"/>
</dbReference>
<dbReference type="Gene3D" id="3.30.1490.480">
    <property type="entry name" value="Endolytic murein transglycosylase"/>
    <property type="match status" value="1"/>
</dbReference>
<reference evidence="9 10" key="1">
    <citation type="submission" date="2019-05" db="EMBL/GenBank/DDBJ databases">
        <title>Kocuria coralli sp. nov., a novel actinobacterium isolated from coral reef seawater.</title>
        <authorList>
            <person name="Li J."/>
        </authorList>
    </citation>
    <scope>NUCLEOTIDE SEQUENCE [LARGE SCALE GENOMIC DNA]</scope>
    <source>
        <strain evidence="9 10">SCSIO 13007</strain>
    </source>
</reference>
<dbReference type="GO" id="GO:0008932">
    <property type="term" value="F:lytic endotransglycosylase activity"/>
    <property type="evidence" value="ECO:0007669"/>
    <property type="project" value="UniProtKB-UniRule"/>
</dbReference>
<proteinExistence type="inferred from homology"/>
<keyword evidence="4 7" id="KW-0472">Membrane</keyword>
<keyword evidence="2 7" id="KW-0812">Transmembrane</keyword>
<evidence type="ECO:0000256" key="1">
    <source>
        <dbReference type="ARBA" id="ARBA00022475"/>
    </source>
</evidence>
<organism evidence="9 10">
    <name type="scientific">Kocuria coralli</name>
    <dbReference type="NCBI Taxonomy" id="1461025"/>
    <lineage>
        <taxon>Bacteria</taxon>
        <taxon>Bacillati</taxon>
        <taxon>Actinomycetota</taxon>
        <taxon>Actinomycetes</taxon>
        <taxon>Micrococcales</taxon>
        <taxon>Micrococcaceae</taxon>
        <taxon>Kocuria</taxon>
    </lineage>
</organism>
<keyword evidence="6 7" id="KW-0961">Cell wall biogenesis/degradation</keyword>
<gene>
    <name evidence="7 9" type="primary">mltG</name>
    <name evidence="9" type="ORF">FCK90_04100</name>
</gene>
<feature type="region of interest" description="Disordered" evidence="8">
    <location>
        <begin position="1"/>
        <end position="28"/>
    </location>
</feature>
<dbReference type="EC" id="4.2.2.29" evidence="7"/>
<sequence length="389" mass="43021">MSDQQNGPDESGPSSTRRRGTRGLSGAFKVEERSEADLERLKKRHNLSLVGAIALFTVAAVFTLSVVGGNLGWFERQDYRGEGNEAVNFTIEDGATIDQIGTALVNEDIVANSTRFVETFNEQHEGDFVQPGDYELRRQMSSEAAVRVLMDEGDPAHYAAVANTLRMDDTFEILSESTGIPVEEFESAAEDPGRFGVPDEFPTIEGYLHPGEYRFPVGASADEILQEMVDRTKETLERNDVPEEDAFRVLTVASIVEFEGVPDDYADVAGAIFNRIDEPDNETNGFIQSDASVTYGLGRRSYDFSDEERNDASNEYNTFAHPGLPAGPIGSPGDASIDATANPAENDYYYWVTVNLDTGETKFATNYADHEKNVEEYQQWCSDNEGRCE</sequence>
<evidence type="ECO:0000256" key="8">
    <source>
        <dbReference type="SAM" id="MobiDB-lite"/>
    </source>
</evidence>